<protein>
    <submittedName>
        <fullName evidence="4">Senescence domain-containing protein</fullName>
    </submittedName>
</protein>
<proteinExistence type="predicted"/>
<reference evidence="4" key="1">
    <citation type="submission" date="2016-06" db="UniProtKB">
        <authorList>
            <consortium name="WormBaseParasite"/>
        </authorList>
    </citation>
    <scope>IDENTIFICATION</scope>
</reference>
<evidence type="ECO:0000313" key="3">
    <source>
        <dbReference type="Proteomes" id="UP000271098"/>
    </source>
</evidence>
<reference evidence="2 3" key="2">
    <citation type="submission" date="2018-11" db="EMBL/GenBank/DDBJ databases">
        <authorList>
            <consortium name="Pathogen Informatics"/>
        </authorList>
    </citation>
    <scope>NUCLEOTIDE SEQUENCE [LARGE SCALE GENOMIC DNA]</scope>
</reference>
<evidence type="ECO:0000313" key="4">
    <source>
        <dbReference type="WBParaSite" id="GPUH_0001040001-mRNA-1"/>
    </source>
</evidence>
<name>A0A183DNU6_9BILA</name>
<dbReference type="AlphaFoldDB" id="A0A183DNU6"/>
<dbReference type="OrthoDB" id="567788at2759"/>
<organism evidence="4">
    <name type="scientific">Gongylonema pulchrum</name>
    <dbReference type="NCBI Taxonomy" id="637853"/>
    <lineage>
        <taxon>Eukaryota</taxon>
        <taxon>Metazoa</taxon>
        <taxon>Ecdysozoa</taxon>
        <taxon>Nematoda</taxon>
        <taxon>Chromadorea</taxon>
        <taxon>Rhabditida</taxon>
        <taxon>Spirurina</taxon>
        <taxon>Spiruromorpha</taxon>
        <taxon>Spiruroidea</taxon>
        <taxon>Gongylonematidae</taxon>
        <taxon>Gongylonema</taxon>
    </lineage>
</organism>
<feature type="region of interest" description="Disordered" evidence="1">
    <location>
        <begin position="293"/>
        <end position="316"/>
    </location>
</feature>
<sequence>MDPGSEELRSGVLPRAQEFKESTLEKLTEVASAGAGEVTQGAGAAYKAGADLASEALHSAREVGGAAASALGDTIHLVDDAAGHVGALAHGAYGDIASTVKTARDTATHAFSEGVHKTADPMGDAAHHVAHTFGDAVHEAKGAGAVSGGAAGAVHSVEDTFDDLVQKFKGSGSDIRGVPAVKDEDLIGLSDVSSGTVGVKHEFDRGPDVKSYKPAGPGAAVKGEPWSSSWEQFGDRGGQVQRPEDTIHNEVADVHDQIESLIEKMHTARTPQHVDRVCFFAYHTSLSDASSVEENTYDRSGPLTIPSQVPRDTEAGVQGDKALQLGDSADSPTHRRGFRIYESDIKVKLRALSGFEVSPRPPTPPKELDDEDVKPTTIDVGQPAYKSSTAFFKSNLKTSSCL</sequence>
<feature type="region of interest" description="Disordered" evidence="1">
    <location>
        <begin position="355"/>
        <end position="380"/>
    </location>
</feature>
<evidence type="ECO:0000313" key="2">
    <source>
        <dbReference type="EMBL" id="VDN17377.1"/>
    </source>
</evidence>
<dbReference type="EMBL" id="UYRT01077953">
    <property type="protein sequence ID" value="VDN17377.1"/>
    <property type="molecule type" value="Genomic_DNA"/>
</dbReference>
<accession>A0A183DNU6</accession>
<gene>
    <name evidence="2" type="ORF">GPUH_LOCUS10387</name>
</gene>
<dbReference type="Proteomes" id="UP000271098">
    <property type="component" value="Unassembled WGS sequence"/>
</dbReference>
<dbReference type="WBParaSite" id="GPUH_0001040001-mRNA-1">
    <property type="protein sequence ID" value="GPUH_0001040001-mRNA-1"/>
    <property type="gene ID" value="GPUH_0001040001"/>
</dbReference>
<keyword evidence="3" id="KW-1185">Reference proteome</keyword>
<evidence type="ECO:0000256" key="1">
    <source>
        <dbReference type="SAM" id="MobiDB-lite"/>
    </source>
</evidence>